<dbReference type="HOGENOM" id="CLU_424980_0_0_7"/>
<gene>
    <name evidence="1" type="ordered locus">Desti_4272</name>
</gene>
<evidence type="ECO:0000313" key="1">
    <source>
        <dbReference type="EMBL" id="AFM26906.1"/>
    </source>
</evidence>
<dbReference type="eggNOG" id="COG3115">
    <property type="taxonomic scope" value="Bacteria"/>
</dbReference>
<dbReference type="AlphaFoldDB" id="I4CBG5"/>
<accession>I4CBG5</accession>
<organism evidence="1 2">
    <name type="scientific">Desulfomonile tiedjei (strain ATCC 49306 / DSM 6799 / DCB-1)</name>
    <dbReference type="NCBI Taxonomy" id="706587"/>
    <lineage>
        <taxon>Bacteria</taxon>
        <taxon>Pseudomonadati</taxon>
        <taxon>Thermodesulfobacteriota</taxon>
        <taxon>Desulfomonilia</taxon>
        <taxon>Desulfomonilales</taxon>
        <taxon>Desulfomonilaceae</taxon>
        <taxon>Desulfomonile</taxon>
    </lineage>
</organism>
<name>I4CBG5_DESTA</name>
<keyword evidence="2" id="KW-1185">Reference proteome</keyword>
<dbReference type="KEGG" id="dti:Desti_4272"/>
<proteinExistence type="predicted"/>
<dbReference type="Proteomes" id="UP000006055">
    <property type="component" value="Chromosome"/>
</dbReference>
<evidence type="ECO:0000313" key="2">
    <source>
        <dbReference type="Proteomes" id="UP000006055"/>
    </source>
</evidence>
<protein>
    <submittedName>
        <fullName evidence="1">Uncharacterized protein</fullName>
    </submittedName>
</protein>
<reference evidence="2" key="1">
    <citation type="submission" date="2012-06" db="EMBL/GenBank/DDBJ databases">
        <title>Complete sequence of chromosome of Desulfomonile tiedjei DSM 6799.</title>
        <authorList>
            <person name="Lucas S."/>
            <person name="Copeland A."/>
            <person name="Lapidus A."/>
            <person name="Glavina del Rio T."/>
            <person name="Dalin E."/>
            <person name="Tice H."/>
            <person name="Bruce D."/>
            <person name="Goodwin L."/>
            <person name="Pitluck S."/>
            <person name="Peters L."/>
            <person name="Ovchinnikova G."/>
            <person name="Zeytun A."/>
            <person name="Lu M."/>
            <person name="Kyrpides N."/>
            <person name="Mavromatis K."/>
            <person name="Ivanova N."/>
            <person name="Brettin T."/>
            <person name="Detter J.C."/>
            <person name="Han C."/>
            <person name="Larimer F."/>
            <person name="Land M."/>
            <person name="Hauser L."/>
            <person name="Markowitz V."/>
            <person name="Cheng J.-F."/>
            <person name="Hugenholtz P."/>
            <person name="Woyke T."/>
            <person name="Wu D."/>
            <person name="Spring S."/>
            <person name="Schroeder M."/>
            <person name="Brambilla E."/>
            <person name="Klenk H.-P."/>
            <person name="Eisen J.A."/>
        </authorList>
    </citation>
    <scope>NUCLEOTIDE SEQUENCE [LARGE SCALE GENOMIC DNA]</scope>
    <source>
        <strain evidence="2">ATCC 49306 / DSM 6799 / DCB-1</strain>
    </source>
</reference>
<sequence>MLSTRLPITDGDLGQSSPVWVRLLLAKISFIGKMLCTVFLSGMLLSLASLTYAQTQPRSEAVFIGIKKTDRVGRHDAQPDGTPDAVFTLNLKPTRGEPNIAEIEIRTLAGPSGLWSSGRPGTEVGYLGIARAKNPSELLNPRREALKIDPVEDSSLLLFLTDDGQFQNKSRRYQMRIIHSDGTAITLPVKIQITSAEDAPAPQDAYPVRMTAVLKGISNYDAVSPEKNIASDDKADGLFVLRVEATDKTITGIEIRNVDGTPSVWDTIPGTRNGAIGVAITSEPVKLLNNRDGTVSIPVQKQPLELNLYVADNGSIAAGKTNYRVSVTFADGGLSWCPVQKSAAGQEEPKPAPEAVPSKNVNFMATLLGFVTTDAVGQYPGIKPDGVADAVFGLDIETTPKSEIIGIEIQSVDGPTRRWSTYPVPGAWGMGVAYQSAQSTLLNKPDGGIRIPLERRAQFFVYAADPGDLATSNQQLLMIVHLEDGSSYQQLIRRPIGTTPSVVPGTEDPYRVKGAINCEFRGFLYDLVSASAKPGKDGYLDGLFILKIQADEQKIAKVDISGPDKVVRWSSDPKPPVMYLGVAIYPKFRECINKKPGSLNLELAGRKTLYLYAADNGMLSDPKANLFVTVWFTDKTSLSGEIIK</sequence>
<dbReference type="EMBL" id="CP003360">
    <property type="protein sequence ID" value="AFM26906.1"/>
    <property type="molecule type" value="Genomic_DNA"/>
</dbReference>
<dbReference type="STRING" id="706587.Desti_4272"/>